<dbReference type="OrthoDB" id="5904528at2"/>
<dbReference type="EMBL" id="VRMQ01000008">
    <property type="protein sequence ID" value="TXN14085.1"/>
    <property type="molecule type" value="Genomic_DNA"/>
</dbReference>
<keyword evidence="3" id="KW-0418">Kinase</keyword>
<dbReference type="EMBL" id="LIRS01000041">
    <property type="protein sequence ID" value="KOY39714.1"/>
    <property type="molecule type" value="Genomic_DNA"/>
</dbReference>
<evidence type="ECO:0000313" key="6">
    <source>
        <dbReference type="Proteomes" id="UP000037697"/>
    </source>
</evidence>
<dbReference type="Proteomes" id="UP000191946">
    <property type="component" value="Unassembled WGS sequence"/>
</dbReference>
<dbReference type="EMBL" id="NIXT01000956">
    <property type="protein sequence ID" value="OXE31840.1"/>
    <property type="molecule type" value="Genomic_DNA"/>
</dbReference>
<organism evidence="3 8">
    <name type="scientific">Vibrio parahaemolyticus</name>
    <dbReference type="NCBI Taxonomy" id="670"/>
    <lineage>
        <taxon>Bacteria</taxon>
        <taxon>Pseudomonadati</taxon>
        <taxon>Pseudomonadota</taxon>
        <taxon>Gammaproteobacteria</taxon>
        <taxon>Vibrionales</taxon>
        <taxon>Vibrionaceae</taxon>
        <taxon>Vibrio</taxon>
    </lineage>
</organism>
<reference evidence="2 7" key="2">
    <citation type="submission" date="2015-08" db="EMBL/GenBank/DDBJ databases">
        <title>Draft Genome Sequences of Vibrio parahaemolyticus Strains.</title>
        <authorList>
            <person name="Gonzalez-Escalona N."/>
            <person name="DePaola A."/>
        </authorList>
    </citation>
    <scope>NUCLEOTIDE SEQUENCE [LARGE SCALE GENOMIC DNA]</scope>
    <source>
        <strain evidence="2 7">CFSAN001621</strain>
    </source>
</reference>
<sequence>MIGIGIAVPQIICLGSAPLLHKAQTLNGFDVTMSINISTRMMVFINEIVTVV</sequence>
<dbReference type="Proteomes" id="UP000214596">
    <property type="component" value="Unassembled WGS sequence"/>
</dbReference>
<evidence type="ECO:0000313" key="5">
    <source>
        <dbReference type="EMBL" id="TXN14085.1"/>
    </source>
</evidence>
<dbReference type="Proteomes" id="UP000321504">
    <property type="component" value="Unassembled WGS sequence"/>
</dbReference>
<dbReference type="GO" id="GO:0016301">
    <property type="term" value="F:kinase activity"/>
    <property type="evidence" value="ECO:0007669"/>
    <property type="project" value="UniProtKB-KW"/>
</dbReference>
<keyword evidence="3" id="KW-0808">Transferase</keyword>
<evidence type="ECO:0000313" key="2">
    <source>
        <dbReference type="EMBL" id="OQJ96591.1"/>
    </source>
</evidence>
<evidence type="ECO:0000313" key="8">
    <source>
        <dbReference type="Proteomes" id="UP000214596"/>
    </source>
</evidence>
<dbReference type="Proteomes" id="UP000464718">
    <property type="component" value="Chromosome i"/>
</dbReference>
<proteinExistence type="predicted"/>
<protein>
    <submittedName>
        <fullName evidence="3">Aspartate kinase</fullName>
    </submittedName>
</protein>
<evidence type="ECO:0000313" key="10">
    <source>
        <dbReference type="Proteomes" id="UP000464718"/>
    </source>
</evidence>
<reference evidence="3 8" key="3">
    <citation type="journal article" date="2017" name="Appl. Environ. Microbiol.">
        <title>Parallel evolution of two clades of a major Atlantic endemic Vibrio parahaemolyticus pathogen lineage by independent acquisition of related pathogenicity islands.</title>
        <authorList>
            <person name="Xu F."/>
            <person name="Gonzalez-Escalona N."/>
            <person name="Drees K.P."/>
            <person name="Sebra R.P."/>
            <person name="Cooper V.S."/>
            <person name="Jones S.H."/>
            <person name="Whistler C.A."/>
        </authorList>
    </citation>
    <scope>NUCLEOTIDE SEQUENCE [LARGE SCALE GENOMIC DNA]</scope>
    <source>
        <strain evidence="3 8">MAVP-3</strain>
    </source>
</reference>
<reference evidence="1 6" key="1">
    <citation type="submission" date="2015-07" db="EMBL/GenBank/DDBJ databases">
        <title>Foodborne Vibrio parahaemolyticus Isolates.</title>
        <authorList>
            <person name="Ronholm J."/>
            <person name="Petronella N."/>
            <person name="Kenwell R."/>
            <person name="Banerjee S."/>
        </authorList>
    </citation>
    <scope>NUCLEOTIDE SEQUENCE [LARGE SCALE GENOMIC DNA]</scope>
    <source>
        <strain evidence="1 6">HS-06-05</strain>
    </source>
</reference>
<accession>A0A072GIA6</accession>
<dbReference type="Proteomes" id="UP000037697">
    <property type="component" value="Unassembled WGS sequence"/>
</dbReference>
<name>A0A072GIA6_VIBPH</name>
<reference evidence="4 10" key="4">
    <citation type="submission" date="2018-12" db="EMBL/GenBank/DDBJ databases">
        <title>Genomic insights into the evolutionary origins and pathogenicity of five Vibrio parahaemolyticus strains isolated from the shrimp with acute hepatopancreatic necrosis disease (AHPND).</title>
        <authorList>
            <person name="Yang Q."/>
            <person name="Dong X."/>
            <person name="Xie G."/>
            <person name="Fu S."/>
            <person name="Zou P."/>
            <person name="Sun J."/>
            <person name="Wang Y."/>
            <person name="Huang J."/>
        </authorList>
    </citation>
    <scope>NUCLEOTIDE SEQUENCE [LARGE SCALE GENOMIC DNA]</scope>
    <source>
        <strain evidence="4 10">20160303005-1</strain>
    </source>
</reference>
<dbReference type="EMBL" id="LHQV01000023">
    <property type="protein sequence ID" value="OQJ96591.1"/>
    <property type="molecule type" value="Genomic_DNA"/>
</dbReference>
<dbReference type="AlphaFoldDB" id="A0A072GIA6"/>
<gene>
    <name evidence="1" type="ORF">ACX05_06290</name>
    <name evidence="2" type="ORF">AKG60_23465</name>
    <name evidence="3" type="ORF">CA163_15780</name>
    <name evidence="4" type="ORF">EHC69_15415</name>
    <name evidence="5" type="ORF">FVP01_21805</name>
</gene>
<evidence type="ECO:0000313" key="9">
    <source>
        <dbReference type="Proteomes" id="UP000321504"/>
    </source>
</evidence>
<dbReference type="EMBL" id="CP034298">
    <property type="protein sequence ID" value="QHH10640.1"/>
    <property type="molecule type" value="Genomic_DNA"/>
</dbReference>
<keyword evidence="7" id="KW-1185">Reference proteome</keyword>
<evidence type="ECO:0000313" key="1">
    <source>
        <dbReference type="EMBL" id="KOY39714.1"/>
    </source>
</evidence>
<evidence type="ECO:0000313" key="3">
    <source>
        <dbReference type="EMBL" id="OXE31840.1"/>
    </source>
</evidence>
<evidence type="ECO:0000313" key="7">
    <source>
        <dbReference type="Proteomes" id="UP000191946"/>
    </source>
</evidence>
<evidence type="ECO:0000313" key="4">
    <source>
        <dbReference type="EMBL" id="QHH10640.1"/>
    </source>
</evidence>
<reference evidence="5 9" key="5">
    <citation type="submission" date="2019-08" db="EMBL/GenBank/DDBJ databases">
        <title>Emerging of two pre-pandemic pathogenic O4:KUT lineages of Vibrio parahaemolyticus in coastal eastern China.</title>
        <authorList>
            <person name="Yu H."/>
        </authorList>
    </citation>
    <scope>NUCLEOTIDE SEQUENCE [LARGE SCALE GENOMIC DNA]</scope>
    <source>
        <strain evidence="5 9">HZ17-383</strain>
    </source>
</reference>